<reference evidence="7" key="1">
    <citation type="submission" date="2022-03" db="EMBL/GenBank/DDBJ databases">
        <authorList>
            <person name="Vrbovska V."/>
            <person name="Kovarovic V."/>
            <person name="Botka T."/>
            <person name="Pantucek R."/>
        </authorList>
    </citation>
    <scope>NUCLEOTIDE SEQUENCE</scope>
    <source>
        <strain evidence="7">CCM 2609</strain>
    </source>
</reference>
<sequence length="312" mass="34350">MTKDLSKLLDDKGIFAAVAVDQRGALRKLLGEKGTDENLAIYKELVSETLSPHGSAILLDPEYGFTAAGKKSSQAGLIMAYEQTGYEKLGPGRFPRLVQDCSVKNLVERGADAIKLLIYVDVDESDDINKVKEAFVERVGSECVAENVPLLLEILVYDDQIGDEKGKDFAKVRPRKVIEAMKKYSDSRFNVDVLKVEVPVNMNYVEGYGDDFVYTKEEAAAFFKEQTAATHLPFVYLSGGVSPELFNETLIFANESGSKFNGILCGRATWKAGTEVFLNEGQDAAKSWLLSKGLENLNNLNEVNLKNATPLV</sequence>
<evidence type="ECO:0000256" key="3">
    <source>
        <dbReference type="ARBA" id="ARBA00008679"/>
    </source>
</evidence>
<dbReference type="Gene3D" id="3.20.20.70">
    <property type="entry name" value="Aldolase class I"/>
    <property type="match status" value="1"/>
</dbReference>
<proteinExistence type="inferred from homology"/>
<comment type="similarity">
    <text evidence="3 6">Belongs to the aldolase LacD family.</text>
</comment>
<evidence type="ECO:0000313" key="7">
    <source>
        <dbReference type="EMBL" id="UOB20554.1"/>
    </source>
</evidence>
<keyword evidence="8" id="KW-1185">Reference proteome</keyword>
<dbReference type="NCBIfam" id="NF009498">
    <property type="entry name" value="PRK12858.1"/>
    <property type="match status" value="1"/>
</dbReference>
<evidence type="ECO:0000256" key="6">
    <source>
        <dbReference type="HAMAP-Rule" id="MF_00734"/>
    </source>
</evidence>
<evidence type="ECO:0000256" key="1">
    <source>
        <dbReference type="ARBA" id="ARBA00000567"/>
    </source>
</evidence>
<dbReference type="EC" id="4.1.2.40" evidence="6"/>
<keyword evidence="4 6" id="KW-0423">Lactose metabolism</keyword>
<evidence type="ECO:0000256" key="5">
    <source>
        <dbReference type="ARBA" id="ARBA00023239"/>
    </source>
</evidence>
<dbReference type="SUPFAM" id="SSF51569">
    <property type="entry name" value="Aldolase"/>
    <property type="match status" value="1"/>
</dbReference>
<dbReference type="HAMAP" id="MF_00734">
    <property type="entry name" value="LacD"/>
    <property type="match status" value="1"/>
</dbReference>
<dbReference type="EMBL" id="CP094348">
    <property type="protein sequence ID" value="UOB20554.1"/>
    <property type="molecule type" value="Genomic_DNA"/>
</dbReference>
<keyword evidence="5 6" id="KW-0456">Lyase</keyword>
<evidence type="ECO:0000256" key="4">
    <source>
        <dbReference type="ARBA" id="ARBA00022736"/>
    </source>
</evidence>
<organism evidence="7 8">
    <name type="scientific">Macrococcus armenti</name>
    <dbReference type="NCBI Taxonomy" id="2875764"/>
    <lineage>
        <taxon>Bacteria</taxon>
        <taxon>Bacillati</taxon>
        <taxon>Bacillota</taxon>
        <taxon>Bacilli</taxon>
        <taxon>Bacillales</taxon>
        <taxon>Staphylococcaceae</taxon>
        <taxon>Macrococcus</taxon>
    </lineage>
</organism>
<comment type="catalytic activity">
    <reaction evidence="1 6">
        <text>D-tagatofuranose 1,6-bisphosphate = D-glyceraldehyde 3-phosphate + dihydroxyacetone phosphate</text>
        <dbReference type="Rhea" id="RHEA:22948"/>
        <dbReference type="ChEBI" id="CHEBI:57642"/>
        <dbReference type="ChEBI" id="CHEBI:58694"/>
        <dbReference type="ChEBI" id="CHEBI:59776"/>
        <dbReference type="EC" id="4.1.2.40"/>
    </reaction>
</comment>
<dbReference type="InterPro" id="IPR002915">
    <property type="entry name" value="DeoC/FbaB/LacD_aldolase"/>
</dbReference>
<protein>
    <recommendedName>
        <fullName evidence="6">Tagatose 1,6-diphosphate aldolase</fullName>
        <ecNumber evidence="6">4.1.2.40</ecNumber>
    </recommendedName>
    <alternativeName>
        <fullName evidence="6">D-tagatose-1,6-bisphosphate aldolase</fullName>
    </alternativeName>
    <alternativeName>
        <fullName evidence="6">Tagatose-bisphosphate aldolase</fullName>
    </alternativeName>
</protein>
<dbReference type="InterPro" id="IPR050552">
    <property type="entry name" value="LacD_aldolase"/>
</dbReference>
<reference evidence="7" key="2">
    <citation type="submission" date="2022-04" db="EMBL/GenBank/DDBJ databases">
        <title>Antimicrobial genetic elements in methicillin-resistant Macrococcus armenti.</title>
        <authorList>
            <person name="Keller J.E."/>
            <person name="Schwendener S."/>
            <person name="Pantucek R."/>
            <person name="Perreten V."/>
        </authorList>
    </citation>
    <scope>NUCLEOTIDE SEQUENCE</scope>
    <source>
        <strain evidence="7">CCM 2609</strain>
    </source>
</reference>
<dbReference type="RefSeq" id="WP_243365877.1">
    <property type="nucleotide sequence ID" value="NZ_CP094348.1"/>
</dbReference>
<dbReference type="PANTHER" id="PTHR39340:SF1">
    <property type="entry name" value="SULFOFRUCTOSEPHOSPHATE ALDOLASE"/>
    <property type="match status" value="1"/>
</dbReference>
<name>A0ABY3ZUH2_9STAP</name>
<comment type="pathway">
    <text evidence="2 6">Carbohydrate metabolism; D-tagatose 6-phosphate degradation; D-glyceraldehyde 3-phosphate and glycerone phosphate from D-tagatose 6-phosphate: step 2/2.</text>
</comment>
<gene>
    <name evidence="6" type="primary">lacD</name>
    <name evidence="7" type="ORF">MRZ06_00250</name>
</gene>
<evidence type="ECO:0000256" key="2">
    <source>
        <dbReference type="ARBA" id="ARBA00005191"/>
    </source>
</evidence>
<accession>A0ABY3ZUH2</accession>
<dbReference type="SMART" id="SM01133">
    <property type="entry name" value="DeoC"/>
    <property type="match status" value="1"/>
</dbReference>
<dbReference type="Pfam" id="PF01791">
    <property type="entry name" value="DeoC"/>
    <property type="match status" value="1"/>
</dbReference>
<dbReference type="PANTHER" id="PTHR39340">
    <property type="entry name" value="SULFOFRUCTOSEPHOSPHATE ALDOLASE"/>
    <property type="match status" value="1"/>
</dbReference>
<dbReference type="Proteomes" id="UP000830343">
    <property type="component" value="Chromosome"/>
</dbReference>
<dbReference type="InterPro" id="IPR005927">
    <property type="entry name" value="Tag_1.6-dipho_adolase"/>
</dbReference>
<dbReference type="InterPro" id="IPR013785">
    <property type="entry name" value="Aldolase_TIM"/>
</dbReference>
<evidence type="ECO:0000313" key="8">
    <source>
        <dbReference type="Proteomes" id="UP000830343"/>
    </source>
</evidence>